<sequence>MNMMIEIIAVAIVVAIACGLPGVFLVLRGMTMLSDAITHSVLLGIVLGFFVTQDLSSPWLFLGAAAIGVATVWLTETLQRTRLMKKDAAIGLVYPLFFSIAIILITRYAGSVHLDVDSVMMGEIGFTTFTRFTLFGLDLGPQALWINLAILLLNAALIALFYKELQVTTFHPEYAAALGFSPVLVHYGLMTIVSLTAVGAYDSVGSILVVGFMVGPALTAHLYSKKLPTMIGLTVLVAIFNSVVGVLLAFQFDVAIAGMIAVITGITTLLAFMGTLFQKKINKRLPA</sequence>
<dbReference type="GO" id="GO:0055085">
    <property type="term" value="P:transmembrane transport"/>
    <property type="evidence" value="ECO:0007669"/>
    <property type="project" value="InterPro"/>
</dbReference>
<proteinExistence type="inferred from homology"/>
<evidence type="ECO:0000256" key="2">
    <source>
        <dbReference type="ARBA" id="ARBA00008034"/>
    </source>
</evidence>
<evidence type="ECO:0000313" key="11">
    <source>
        <dbReference type="Proteomes" id="UP000501830"/>
    </source>
</evidence>
<organism evidence="10 11">
    <name type="scientific">Jeotgalibaca porci</name>
    <dbReference type="NCBI Taxonomy" id="1868793"/>
    <lineage>
        <taxon>Bacteria</taxon>
        <taxon>Bacillati</taxon>
        <taxon>Bacillota</taxon>
        <taxon>Bacilli</taxon>
        <taxon>Lactobacillales</taxon>
        <taxon>Carnobacteriaceae</taxon>
        <taxon>Jeotgalibaca</taxon>
    </lineage>
</organism>
<feature type="transmembrane region" description="Helical" evidence="9">
    <location>
        <begin position="88"/>
        <end position="110"/>
    </location>
</feature>
<dbReference type="GO" id="GO:0010043">
    <property type="term" value="P:response to zinc ion"/>
    <property type="evidence" value="ECO:0007669"/>
    <property type="project" value="TreeGrafter"/>
</dbReference>
<keyword evidence="4" id="KW-1003">Cell membrane</keyword>
<feature type="transmembrane region" description="Helical" evidence="9">
    <location>
        <begin position="256"/>
        <end position="277"/>
    </location>
</feature>
<evidence type="ECO:0000256" key="7">
    <source>
        <dbReference type="ARBA" id="ARBA00023136"/>
    </source>
</evidence>
<keyword evidence="6 9" id="KW-1133">Transmembrane helix</keyword>
<keyword evidence="5 8" id="KW-0812">Transmembrane</keyword>
<keyword evidence="11" id="KW-1185">Reference proteome</keyword>
<evidence type="ECO:0000256" key="8">
    <source>
        <dbReference type="RuleBase" id="RU003943"/>
    </source>
</evidence>
<comment type="subcellular location">
    <subcellularLocation>
        <location evidence="1 8">Cell membrane</location>
        <topology evidence="1 8">Multi-pass membrane protein</topology>
    </subcellularLocation>
</comment>
<accession>A0A6G7WIG1</accession>
<dbReference type="PANTHER" id="PTHR30477">
    <property type="entry name" value="ABC-TRANSPORTER METAL-BINDING PROTEIN"/>
    <property type="match status" value="1"/>
</dbReference>
<evidence type="ECO:0000256" key="1">
    <source>
        <dbReference type="ARBA" id="ARBA00004651"/>
    </source>
</evidence>
<evidence type="ECO:0000256" key="5">
    <source>
        <dbReference type="ARBA" id="ARBA00022692"/>
    </source>
</evidence>
<reference evidence="10 11" key="1">
    <citation type="journal article" date="2017" name="Int. J. Syst. Evol. Microbiol.">
        <title>Jeotgalibaca porci sp. nov. and Jeotgalibaca arthritidis sp. nov., isolated from pigs, and emended description of the genus Jeotgalibaca.</title>
        <authorList>
            <person name="Zamora L."/>
            <person name="Perez-Sancho M."/>
            <person name="Dominguez L."/>
            <person name="Fernandez-Garayzabal J.F."/>
            <person name="Vela A.I."/>
        </authorList>
    </citation>
    <scope>NUCLEOTIDE SEQUENCE [LARGE SCALE GENOMIC DNA]</scope>
    <source>
        <strain evidence="10 11">CCUG 69148</strain>
    </source>
</reference>
<evidence type="ECO:0000256" key="9">
    <source>
        <dbReference type="SAM" id="Phobius"/>
    </source>
</evidence>
<dbReference type="CDD" id="cd06550">
    <property type="entry name" value="TM_ABC_iron-siderophores_like"/>
    <property type="match status" value="1"/>
</dbReference>
<keyword evidence="7 9" id="KW-0472">Membrane</keyword>
<dbReference type="Gene3D" id="1.10.3470.10">
    <property type="entry name" value="ABC transporter involved in vitamin B12 uptake, BtuC"/>
    <property type="match status" value="1"/>
</dbReference>
<dbReference type="GeneID" id="94553287"/>
<dbReference type="Proteomes" id="UP000501830">
    <property type="component" value="Chromosome"/>
</dbReference>
<feature type="transmembrane region" description="Helical" evidence="9">
    <location>
        <begin position="230"/>
        <end position="250"/>
    </location>
</feature>
<comment type="similarity">
    <text evidence="2 8">Belongs to the ABC-3 integral membrane protein family.</text>
</comment>
<feature type="transmembrane region" description="Helical" evidence="9">
    <location>
        <begin position="59"/>
        <end position="76"/>
    </location>
</feature>
<evidence type="ECO:0000256" key="6">
    <source>
        <dbReference type="ARBA" id="ARBA00022989"/>
    </source>
</evidence>
<evidence type="ECO:0000256" key="3">
    <source>
        <dbReference type="ARBA" id="ARBA00022448"/>
    </source>
</evidence>
<dbReference type="KEGG" id="jpo:G7058_08330"/>
<feature type="transmembrane region" description="Helical" evidence="9">
    <location>
        <begin position="143"/>
        <end position="162"/>
    </location>
</feature>
<evidence type="ECO:0000256" key="4">
    <source>
        <dbReference type="ARBA" id="ARBA00022475"/>
    </source>
</evidence>
<feature type="transmembrane region" description="Helical" evidence="9">
    <location>
        <begin position="204"/>
        <end position="223"/>
    </location>
</feature>
<dbReference type="EMBL" id="CP049889">
    <property type="protein sequence ID" value="QIK52032.1"/>
    <property type="molecule type" value="Genomic_DNA"/>
</dbReference>
<feature type="transmembrane region" description="Helical" evidence="9">
    <location>
        <begin position="6"/>
        <end position="27"/>
    </location>
</feature>
<feature type="transmembrane region" description="Helical" evidence="9">
    <location>
        <begin position="174"/>
        <end position="198"/>
    </location>
</feature>
<dbReference type="SUPFAM" id="SSF81345">
    <property type="entry name" value="ABC transporter involved in vitamin B12 uptake, BtuC"/>
    <property type="match status" value="1"/>
</dbReference>
<name>A0A6G7WIG1_9LACT</name>
<dbReference type="PANTHER" id="PTHR30477:SF8">
    <property type="entry name" value="METAL TRANSPORT SYSTEM MEMBRANE PROTEIN CT_070-RELATED"/>
    <property type="match status" value="1"/>
</dbReference>
<feature type="transmembrane region" description="Helical" evidence="9">
    <location>
        <begin position="36"/>
        <end position="53"/>
    </location>
</feature>
<dbReference type="RefSeq" id="WP_166063094.1">
    <property type="nucleotide sequence ID" value="NZ_CP049889.1"/>
</dbReference>
<dbReference type="InterPro" id="IPR001626">
    <property type="entry name" value="ABC_TroCD"/>
</dbReference>
<gene>
    <name evidence="10" type="ORF">G7058_08330</name>
</gene>
<dbReference type="InterPro" id="IPR037294">
    <property type="entry name" value="ABC_BtuC-like"/>
</dbReference>
<dbReference type="Pfam" id="PF00950">
    <property type="entry name" value="ABC-3"/>
    <property type="match status" value="1"/>
</dbReference>
<protein>
    <submittedName>
        <fullName evidence="10">Metal ABC transporter permease</fullName>
    </submittedName>
</protein>
<dbReference type="AlphaFoldDB" id="A0A6G7WIG1"/>
<dbReference type="GO" id="GO:0043190">
    <property type="term" value="C:ATP-binding cassette (ABC) transporter complex"/>
    <property type="evidence" value="ECO:0007669"/>
    <property type="project" value="InterPro"/>
</dbReference>
<evidence type="ECO:0000313" key="10">
    <source>
        <dbReference type="EMBL" id="QIK52032.1"/>
    </source>
</evidence>
<keyword evidence="3 8" id="KW-0813">Transport</keyword>